<evidence type="ECO:0000259" key="6">
    <source>
        <dbReference type="Pfam" id="PF04542"/>
    </source>
</evidence>
<feature type="domain" description="RNA polymerase sigma-70 region 2" evidence="6">
    <location>
        <begin position="25"/>
        <end position="94"/>
    </location>
</feature>
<sequence>MERSDSDEIIASIKEGDPLPLQKVYSDHREAFLHYAVGFGLDEEDAKDIYQESILVFRDNIYKGHLKKLSCSVKTYLFSIGKNKIREHLRKEKRSRDVKNVLIEETDEVLYVNLFEEEPSIRELQLQKVFLKLGDRCKEILKLSFLQGYSLDEITEILDYSSKNVLKSQKSRCLKQLKDLIL</sequence>
<evidence type="ECO:0000259" key="7">
    <source>
        <dbReference type="Pfam" id="PF04545"/>
    </source>
</evidence>
<dbReference type="Gene3D" id="1.10.10.10">
    <property type="entry name" value="Winged helix-like DNA-binding domain superfamily/Winged helix DNA-binding domain"/>
    <property type="match status" value="1"/>
</dbReference>
<dbReference type="Proteomes" id="UP001597201">
    <property type="component" value="Unassembled WGS sequence"/>
</dbReference>
<gene>
    <name evidence="8" type="ORF">ACFQ39_05540</name>
</gene>
<dbReference type="PANTHER" id="PTHR43133:SF8">
    <property type="entry name" value="RNA POLYMERASE SIGMA FACTOR HI_1459-RELATED"/>
    <property type="match status" value="1"/>
</dbReference>
<dbReference type="InterPro" id="IPR036388">
    <property type="entry name" value="WH-like_DNA-bd_sf"/>
</dbReference>
<accession>A0ABW3Y1P5</accession>
<dbReference type="RefSeq" id="WP_377176994.1">
    <property type="nucleotide sequence ID" value="NZ_JBHTMY010000002.1"/>
</dbReference>
<dbReference type="InterPro" id="IPR013325">
    <property type="entry name" value="RNA_pol_sigma_r2"/>
</dbReference>
<keyword evidence="9" id="KW-1185">Reference proteome</keyword>
<dbReference type="PANTHER" id="PTHR43133">
    <property type="entry name" value="RNA POLYMERASE ECF-TYPE SIGMA FACTO"/>
    <property type="match status" value="1"/>
</dbReference>
<keyword evidence="2" id="KW-0805">Transcription regulation</keyword>
<dbReference type="InterPro" id="IPR013324">
    <property type="entry name" value="RNA_pol_sigma_r3/r4-like"/>
</dbReference>
<dbReference type="InterPro" id="IPR039425">
    <property type="entry name" value="RNA_pol_sigma-70-like"/>
</dbReference>
<proteinExistence type="inferred from homology"/>
<evidence type="ECO:0000256" key="3">
    <source>
        <dbReference type="ARBA" id="ARBA00023082"/>
    </source>
</evidence>
<dbReference type="Gene3D" id="1.10.1740.10">
    <property type="match status" value="1"/>
</dbReference>
<evidence type="ECO:0000256" key="4">
    <source>
        <dbReference type="ARBA" id="ARBA00023125"/>
    </source>
</evidence>
<keyword evidence="3" id="KW-0731">Sigma factor</keyword>
<evidence type="ECO:0000256" key="5">
    <source>
        <dbReference type="ARBA" id="ARBA00023163"/>
    </source>
</evidence>
<keyword evidence="4" id="KW-0238">DNA-binding</keyword>
<dbReference type="EMBL" id="JBHTMY010000002">
    <property type="protein sequence ID" value="MFD1315071.1"/>
    <property type="molecule type" value="Genomic_DNA"/>
</dbReference>
<evidence type="ECO:0000256" key="2">
    <source>
        <dbReference type="ARBA" id="ARBA00023015"/>
    </source>
</evidence>
<keyword evidence="5" id="KW-0804">Transcription</keyword>
<evidence type="ECO:0000313" key="9">
    <source>
        <dbReference type="Proteomes" id="UP001597201"/>
    </source>
</evidence>
<dbReference type="NCBIfam" id="TIGR02937">
    <property type="entry name" value="sigma70-ECF"/>
    <property type="match status" value="1"/>
</dbReference>
<name>A0ABW3Y1P5_9FLAO</name>
<evidence type="ECO:0000313" key="8">
    <source>
        <dbReference type="EMBL" id="MFD1315071.1"/>
    </source>
</evidence>
<dbReference type="SUPFAM" id="SSF88946">
    <property type="entry name" value="Sigma2 domain of RNA polymerase sigma factors"/>
    <property type="match status" value="1"/>
</dbReference>
<dbReference type="Pfam" id="PF04542">
    <property type="entry name" value="Sigma70_r2"/>
    <property type="match status" value="1"/>
</dbReference>
<dbReference type="SUPFAM" id="SSF88659">
    <property type="entry name" value="Sigma3 and sigma4 domains of RNA polymerase sigma factors"/>
    <property type="match status" value="1"/>
</dbReference>
<dbReference type="InterPro" id="IPR014284">
    <property type="entry name" value="RNA_pol_sigma-70_dom"/>
</dbReference>
<dbReference type="InterPro" id="IPR007630">
    <property type="entry name" value="RNA_pol_sigma70_r4"/>
</dbReference>
<feature type="domain" description="RNA polymerase sigma-70 region 4" evidence="7">
    <location>
        <begin position="132"/>
        <end position="178"/>
    </location>
</feature>
<comment type="caution">
    <text evidence="8">The sequence shown here is derived from an EMBL/GenBank/DDBJ whole genome shotgun (WGS) entry which is preliminary data.</text>
</comment>
<reference evidence="9" key="1">
    <citation type="journal article" date="2019" name="Int. J. Syst. Evol. Microbiol.">
        <title>The Global Catalogue of Microorganisms (GCM) 10K type strain sequencing project: providing services to taxonomists for standard genome sequencing and annotation.</title>
        <authorList>
            <consortium name="The Broad Institute Genomics Platform"/>
            <consortium name="The Broad Institute Genome Sequencing Center for Infectious Disease"/>
            <person name="Wu L."/>
            <person name="Ma J."/>
        </authorList>
    </citation>
    <scope>NUCLEOTIDE SEQUENCE [LARGE SCALE GENOMIC DNA]</scope>
    <source>
        <strain evidence="9">CCUG 61485</strain>
    </source>
</reference>
<protein>
    <submittedName>
        <fullName evidence="8">RNA polymerase sigma factor</fullName>
    </submittedName>
</protein>
<organism evidence="8 9">
    <name type="scientific">Namhaeicola litoreus</name>
    <dbReference type="NCBI Taxonomy" id="1052145"/>
    <lineage>
        <taxon>Bacteria</taxon>
        <taxon>Pseudomonadati</taxon>
        <taxon>Bacteroidota</taxon>
        <taxon>Flavobacteriia</taxon>
        <taxon>Flavobacteriales</taxon>
        <taxon>Flavobacteriaceae</taxon>
        <taxon>Namhaeicola</taxon>
    </lineage>
</organism>
<dbReference type="InterPro" id="IPR007627">
    <property type="entry name" value="RNA_pol_sigma70_r2"/>
</dbReference>
<dbReference type="Pfam" id="PF04545">
    <property type="entry name" value="Sigma70_r4"/>
    <property type="match status" value="1"/>
</dbReference>
<comment type="similarity">
    <text evidence="1">Belongs to the sigma-70 factor family. ECF subfamily.</text>
</comment>
<evidence type="ECO:0000256" key="1">
    <source>
        <dbReference type="ARBA" id="ARBA00010641"/>
    </source>
</evidence>